<evidence type="ECO:0000313" key="1">
    <source>
        <dbReference type="EMBL" id="CBY41215.1"/>
    </source>
</evidence>
<proteinExistence type="predicted"/>
<protein>
    <submittedName>
        <fullName evidence="1">Uncharacterized protein</fullName>
    </submittedName>
</protein>
<accession>E4Z0I7</accession>
<organism evidence="1">
    <name type="scientific">Oikopleura dioica</name>
    <name type="common">Tunicate</name>
    <dbReference type="NCBI Taxonomy" id="34765"/>
    <lineage>
        <taxon>Eukaryota</taxon>
        <taxon>Metazoa</taxon>
        <taxon>Chordata</taxon>
        <taxon>Tunicata</taxon>
        <taxon>Appendicularia</taxon>
        <taxon>Copelata</taxon>
        <taxon>Oikopleuridae</taxon>
        <taxon>Oikopleura</taxon>
    </lineage>
</organism>
<dbReference type="EMBL" id="FN656321">
    <property type="protein sequence ID" value="CBY41215.1"/>
    <property type="molecule type" value="Genomic_DNA"/>
</dbReference>
<sequence>MKFSAVFLAGLSRADPVQFLDFWTESDVFAFQLQNAVSDVVKGNRFYRKYKNLRQVLQHYQNEGECEGDLSDPTYERVNVKTFDEKLNEAANIDNFVNMLDDWIQSYACIDKKNKLNMFNRAINLMRQVGDRDEFQEQAFDFQVSDEKMSYTDALGYCFLKDMRLLDFDVDDSEAVRQMMSPSLEAGEWYWYDGEGCNAVLGTAASTRSDFDCASELYAICMTGQLLDVRSETQYELSERRLKKNEAIHENA</sequence>
<gene>
    <name evidence="1" type="ORF">GSOID_T00023275001</name>
</gene>
<name>E4Z0I7_OIKDI</name>
<dbReference type="SUPFAM" id="SSF56436">
    <property type="entry name" value="C-type lectin-like"/>
    <property type="match status" value="1"/>
</dbReference>
<dbReference type="Proteomes" id="UP000011014">
    <property type="component" value="Unassembled WGS sequence"/>
</dbReference>
<dbReference type="InterPro" id="IPR016187">
    <property type="entry name" value="CTDL_fold"/>
</dbReference>
<reference evidence="1" key="1">
    <citation type="journal article" date="2010" name="Science">
        <title>Plasticity of animal genome architecture unmasked by rapid evolution of a pelagic tunicate.</title>
        <authorList>
            <person name="Denoeud F."/>
            <person name="Henriet S."/>
            <person name="Mungpakdee S."/>
            <person name="Aury J.M."/>
            <person name="Da Silva C."/>
            <person name="Brinkmann H."/>
            <person name="Mikhaleva J."/>
            <person name="Olsen L.C."/>
            <person name="Jubin C."/>
            <person name="Canestro C."/>
            <person name="Bouquet J.M."/>
            <person name="Danks G."/>
            <person name="Poulain J."/>
            <person name="Campsteijn C."/>
            <person name="Adamski M."/>
            <person name="Cross I."/>
            <person name="Yadetie F."/>
            <person name="Muffato M."/>
            <person name="Louis A."/>
            <person name="Butcher S."/>
            <person name="Tsagkogeorga G."/>
            <person name="Konrad A."/>
            <person name="Singh S."/>
            <person name="Jensen M.F."/>
            <person name="Cong E.H."/>
            <person name="Eikeseth-Otteraa H."/>
            <person name="Noel B."/>
            <person name="Anthouard V."/>
            <person name="Porcel B.M."/>
            <person name="Kachouri-Lafond R."/>
            <person name="Nishino A."/>
            <person name="Ugolini M."/>
            <person name="Chourrout P."/>
            <person name="Nishida H."/>
            <person name="Aasland R."/>
            <person name="Huzurbazar S."/>
            <person name="Westhof E."/>
            <person name="Delsuc F."/>
            <person name="Lehrach H."/>
            <person name="Reinhardt R."/>
            <person name="Weissenbach J."/>
            <person name="Roy S.W."/>
            <person name="Artiguenave F."/>
            <person name="Postlethwait J.H."/>
            <person name="Manak J.R."/>
            <person name="Thompson E.M."/>
            <person name="Jaillon O."/>
            <person name="Du Pasquier L."/>
            <person name="Boudinot P."/>
            <person name="Liberles D.A."/>
            <person name="Volff J.N."/>
            <person name="Philippe H."/>
            <person name="Lenhard B."/>
            <person name="Roest Crollius H."/>
            <person name="Wincker P."/>
            <person name="Chourrout D."/>
        </authorList>
    </citation>
    <scope>NUCLEOTIDE SEQUENCE [LARGE SCALE GENOMIC DNA]</scope>
</reference>
<dbReference type="AlphaFoldDB" id="E4Z0I7"/>